<proteinExistence type="predicted"/>
<sequence length="150" mass="17013">MNYLANESEETVEKVTDVVNACVAINSELNETLMQRLVLKLIKMQCEVVKADAFLLTELIESTETEIKTFCNRKDIPDGCIPIEIDMVCGYFYREKVSTGQQDGCISVKSITEGDTSTTFNTSKNTHDSLISSLIDEGRKRLCHFRKLRY</sequence>
<dbReference type="AlphaFoldDB" id="A0A1H9YIA9"/>
<dbReference type="STRING" id="29364.SAMN04487772_10233"/>
<name>A0A1H9YIA9_9FIRM</name>
<evidence type="ECO:0000313" key="2">
    <source>
        <dbReference type="Proteomes" id="UP000199800"/>
    </source>
</evidence>
<accession>A0A1H9YIA9</accession>
<dbReference type="Proteomes" id="UP000199800">
    <property type="component" value="Unassembled WGS sequence"/>
</dbReference>
<dbReference type="RefSeq" id="WP_092475354.1">
    <property type="nucleotide sequence ID" value="NZ_FOHN01000002.1"/>
</dbReference>
<keyword evidence="2" id="KW-1185">Reference proteome</keyword>
<reference evidence="1 2" key="1">
    <citation type="submission" date="2016-10" db="EMBL/GenBank/DDBJ databases">
        <authorList>
            <person name="de Groot N.N."/>
        </authorList>
    </citation>
    <scope>NUCLEOTIDE SEQUENCE [LARGE SCALE GENOMIC DNA]</scope>
    <source>
        <strain evidence="1 2">DSM 1801</strain>
    </source>
</reference>
<dbReference type="EMBL" id="FOHN01000002">
    <property type="protein sequence ID" value="SES68726.1"/>
    <property type="molecule type" value="Genomic_DNA"/>
</dbReference>
<dbReference type="OrthoDB" id="2611623at2"/>
<gene>
    <name evidence="1" type="ORF">SAMN04487772_10233</name>
</gene>
<protein>
    <recommendedName>
        <fullName evidence="3">Phage gp6-like head-tail connector protein</fullName>
    </recommendedName>
</protein>
<evidence type="ECO:0000313" key="1">
    <source>
        <dbReference type="EMBL" id="SES68726.1"/>
    </source>
</evidence>
<evidence type="ECO:0008006" key="3">
    <source>
        <dbReference type="Google" id="ProtNLM"/>
    </source>
</evidence>
<organism evidence="1 2">
    <name type="scientific">[Clostridium] polysaccharolyticum</name>
    <dbReference type="NCBI Taxonomy" id="29364"/>
    <lineage>
        <taxon>Bacteria</taxon>
        <taxon>Bacillati</taxon>
        <taxon>Bacillota</taxon>
        <taxon>Clostridia</taxon>
        <taxon>Lachnospirales</taxon>
        <taxon>Lachnospiraceae</taxon>
    </lineage>
</organism>